<name>A0A0A8XYY3_ARUDO</name>
<sequence>MLLPKYALPQMRIQCSPEAMAMSRCQLLLTGLCKLHHPFAVINLSLSLSLCLSVSLSLSSECLFVDLGILSRLLRSETF</sequence>
<reference evidence="1" key="2">
    <citation type="journal article" date="2015" name="Data Brief">
        <title>Shoot transcriptome of the giant reed, Arundo donax.</title>
        <authorList>
            <person name="Barrero R.A."/>
            <person name="Guerrero F.D."/>
            <person name="Moolhuijzen P."/>
            <person name="Goolsby J.A."/>
            <person name="Tidwell J."/>
            <person name="Bellgard S.E."/>
            <person name="Bellgard M.I."/>
        </authorList>
    </citation>
    <scope>NUCLEOTIDE SEQUENCE</scope>
    <source>
        <tissue evidence="1">Shoot tissue taken approximately 20 cm above the soil surface</tissue>
    </source>
</reference>
<dbReference type="AlphaFoldDB" id="A0A0A8XYY3"/>
<dbReference type="EMBL" id="GBRH01280010">
    <property type="protein sequence ID" value="JAD17885.1"/>
    <property type="molecule type" value="Transcribed_RNA"/>
</dbReference>
<proteinExistence type="predicted"/>
<accession>A0A0A8XYY3</accession>
<protein>
    <submittedName>
        <fullName evidence="1">Uncharacterized protein</fullName>
    </submittedName>
</protein>
<evidence type="ECO:0000313" key="1">
    <source>
        <dbReference type="EMBL" id="JAD17885.1"/>
    </source>
</evidence>
<reference evidence="1" key="1">
    <citation type="submission" date="2014-09" db="EMBL/GenBank/DDBJ databases">
        <authorList>
            <person name="Magalhaes I.L.F."/>
            <person name="Oliveira U."/>
            <person name="Santos F.R."/>
            <person name="Vidigal T.H.D.A."/>
            <person name="Brescovit A.D."/>
            <person name="Santos A.J."/>
        </authorList>
    </citation>
    <scope>NUCLEOTIDE SEQUENCE</scope>
    <source>
        <tissue evidence="1">Shoot tissue taken approximately 20 cm above the soil surface</tissue>
    </source>
</reference>
<organism evidence="1">
    <name type="scientific">Arundo donax</name>
    <name type="common">Giant reed</name>
    <name type="synonym">Donax arundinaceus</name>
    <dbReference type="NCBI Taxonomy" id="35708"/>
    <lineage>
        <taxon>Eukaryota</taxon>
        <taxon>Viridiplantae</taxon>
        <taxon>Streptophyta</taxon>
        <taxon>Embryophyta</taxon>
        <taxon>Tracheophyta</taxon>
        <taxon>Spermatophyta</taxon>
        <taxon>Magnoliopsida</taxon>
        <taxon>Liliopsida</taxon>
        <taxon>Poales</taxon>
        <taxon>Poaceae</taxon>
        <taxon>PACMAD clade</taxon>
        <taxon>Arundinoideae</taxon>
        <taxon>Arundineae</taxon>
        <taxon>Arundo</taxon>
    </lineage>
</organism>